<protein>
    <submittedName>
        <fullName evidence="1">Uncharacterized protein</fullName>
    </submittedName>
</protein>
<sequence>MDDEIDSLKEGSINEEVIDIAIDLHAALVVISNKFSSEAVIDFIPIMTALLNKFDASLKGLDLIEAADINTNILVSAIPFRYDLPFMNDDICFANSAIQKRLITIKESRQ</sequence>
<keyword evidence="2" id="KW-1185">Reference proteome</keyword>
<gene>
    <name evidence="1" type="ORF">LSTR_LSTR013806</name>
</gene>
<name>A0A482XQI1_LAOST</name>
<accession>A0A482XQI1</accession>
<dbReference type="AlphaFoldDB" id="A0A482XQI1"/>
<dbReference type="Proteomes" id="UP000291343">
    <property type="component" value="Unassembled WGS sequence"/>
</dbReference>
<dbReference type="InParanoid" id="A0A482XQI1"/>
<organism evidence="1 2">
    <name type="scientific">Laodelphax striatellus</name>
    <name type="common">Small brown planthopper</name>
    <name type="synonym">Delphax striatella</name>
    <dbReference type="NCBI Taxonomy" id="195883"/>
    <lineage>
        <taxon>Eukaryota</taxon>
        <taxon>Metazoa</taxon>
        <taxon>Ecdysozoa</taxon>
        <taxon>Arthropoda</taxon>
        <taxon>Hexapoda</taxon>
        <taxon>Insecta</taxon>
        <taxon>Pterygota</taxon>
        <taxon>Neoptera</taxon>
        <taxon>Paraneoptera</taxon>
        <taxon>Hemiptera</taxon>
        <taxon>Auchenorrhyncha</taxon>
        <taxon>Fulgoroidea</taxon>
        <taxon>Delphacidae</taxon>
        <taxon>Criomorphinae</taxon>
        <taxon>Laodelphax</taxon>
    </lineage>
</organism>
<evidence type="ECO:0000313" key="2">
    <source>
        <dbReference type="Proteomes" id="UP000291343"/>
    </source>
</evidence>
<reference evidence="1 2" key="1">
    <citation type="journal article" date="2017" name="Gigascience">
        <title>Genome sequence of the small brown planthopper, Laodelphax striatellus.</title>
        <authorList>
            <person name="Zhu J."/>
            <person name="Jiang F."/>
            <person name="Wang X."/>
            <person name="Yang P."/>
            <person name="Bao Y."/>
            <person name="Zhao W."/>
            <person name="Wang W."/>
            <person name="Lu H."/>
            <person name="Wang Q."/>
            <person name="Cui N."/>
            <person name="Li J."/>
            <person name="Chen X."/>
            <person name="Luo L."/>
            <person name="Yu J."/>
            <person name="Kang L."/>
            <person name="Cui F."/>
        </authorList>
    </citation>
    <scope>NUCLEOTIDE SEQUENCE [LARGE SCALE GENOMIC DNA]</scope>
    <source>
        <strain evidence="1">Lst14</strain>
    </source>
</reference>
<dbReference type="EMBL" id="QKKF02002706">
    <property type="protein sequence ID" value="RZF48182.1"/>
    <property type="molecule type" value="Genomic_DNA"/>
</dbReference>
<proteinExistence type="predicted"/>
<evidence type="ECO:0000313" key="1">
    <source>
        <dbReference type="EMBL" id="RZF48182.1"/>
    </source>
</evidence>
<dbReference type="OrthoDB" id="6644146at2759"/>
<comment type="caution">
    <text evidence="1">The sequence shown here is derived from an EMBL/GenBank/DDBJ whole genome shotgun (WGS) entry which is preliminary data.</text>
</comment>